<evidence type="ECO:0000313" key="7">
    <source>
        <dbReference type="Proteomes" id="UP000008912"/>
    </source>
</evidence>
<dbReference type="InterPro" id="IPR036549">
    <property type="entry name" value="CX6/COA6-like_sf"/>
</dbReference>
<dbReference type="GeneTree" id="ENSGT00940000164148"/>
<dbReference type="CDD" id="cd00926">
    <property type="entry name" value="Cyt_c_Oxidase_VIb"/>
    <property type="match status" value="1"/>
</dbReference>
<dbReference type="SUPFAM" id="SSF47694">
    <property type="entry name" value="Cytochrome c oxidase subunit h"/>
    <property type="match status" value="1"/>
</dbReference>
<keyword evidence="3" id="KW-1015">Disulfide bond</keyword>
<accession>A0A7N5JAL3</accession>
<name>A0A7N5JAL3_AILME</name>
<dbReference type="Pfam" id="PF02297">
    <property type="entry name" value="COX6B"/>
    <property type="match status" value="1"/>
</dbReference>
<dbReference type="RefSeq" id="XP_034507110.1">
    <property type="nucleotide sequence ID" value="XM_034651219.1"/>
</dbReference>
<evidence type="ECO:0000256" key="3">
    <source>
        <dbReference type="ARBA" id="ARBA00023157"/>
    </source>
</evidence>
<dbReference type="InterPro" id="IPR048280">
    <property type="entry name" value="COX6B-like"/>
</dbReference>
<dbReference type="AlphaFoldDB" id="A0A7N5JAL3"/>
<sequence length="86" mass="10233">MADEMRNKIDNFRTAPFDARFPNINQSRNCYQNYRDYHRCLTAMNGKGADPYPCEWYHKVYKCLCPVSWVAKWDEERELGTFAGKV</sequence>
<evidence type="ECO:0000256" key="1">
    <source>
        <dbReference type="ARBA" id="ARBA00004173"/>
    </source>
</evidence>
<proteinExistence type="predicted"/>
<dbReference type="OrthoDB" id="1107506at2759"/>
<gene>
    <name evidence="6" type="primary">LOC117798749</name>
</gene>
<evidence type="ECO:0000313" key="6">
    <source>
        <dbReference type="Ensembl" id="ENSAMEP00000022583.1"/>
    </source>
</evidence>
<dbReference type="InterPro" id="IPR003213">
    <property type="entry name" value="Cyt_c_oxidase_su6B"/>
</dbReference>
<comment type="subcellular location">
    <subcellularLocation>
        <location evidence="1">Mitochondrion</location>
    </subcellularLocation>
</comment>
<reference evidence="6" key="2">
    <citation type="submission" date="2025-08" db="UniProtKB">
        <authorList>
            <consortium name="Ensembl"/>
        </authorList>
    </citation>
    <scope>IDENTIFICATION</scope>
</reference>
<dbReference type="GO" id="GO:0005739">
    <property type="term" value="C:mitochondrion"/>
    <property type="evidence" value="ECO:0007669"/>
    <property type="project" value="UniProtKB-SubCell"/>
</dbReference>
<dbReference type="Proteomes" id="UP000008912">
    <property type="component" value="Unassembled WGS sequence"/>
</dbReference>
<dbReference type="InParanoid" id="A0A7N5JAL3"/>
<dbReference type="PROSITE" id="PS51808">
    <property type="entry name" value="CHCH"/>
    <property type="match status" value="1"/>
</dbReference>
<evidence type="ECO:0000256" key="4">
    <source>
        <dbReference type="ARBA" id="ARBA00040060"/>
    </source>
</evidence>
<evidence type="ECO:0000256" key="2">
    <source>
        <dbReference type="ARBA" id="ARBA00023128"/>
    </source>
</evidence>
<reference evidence="6 7" key="1">
    <citation type="journal article" date="2010" name="Nature">
        <title>The sequence and de novo assembly of the giant panda genome.</title>
        <authorList>
            <person name="Li R."/>
            <person name="Fan W."/>
            <person name="Tian G."/>
            <person name="Zhu H."/>
            <person name="He L."/>
            <person name="Cai J."/>
            <person name="Huang Q."/>
            <person name="Cai Q."/>
            <person name="Li B."/>
            <person name="Bai Y."/>
            <person name="Zhang Z."/>
            <person name="Zhang Y."/>
            <person name="Wang W."/>
            <person name="Li J."/>
            <person name="Wei F."/>
            <person name="Li H."/>
            <person name="Jian M."/>
            <person name="Li J."/>
            <person name="Zhang Z."/>
            <person name="Nielsen R."/>
            <person name="Li D."/>
            <person name="Gu W."/>
            <person name="Yang Z."/>
            <person name="Xuan Z."/>
            <person name="Ryder O.A."/>
            <person name="Leung F.C."/>
            <person name="Zhou Y."/>
            <person name="Cao J."/>
            <person name="Sun X."/>
            <person name="Fu Y."/>
            <person name="Fang X."/>
            <person name="Guo X."/>
            <person name="Wang B."/>
            <person name="Hou R."/>
            <person name="Shen F."/>
            <person name="Mu B."/>
            <person name="Ni P."/>
            <person name="Lin R."/>
            <person name="Qian W."/>
            <person name="Wang G."/>
            <person name="Yu C."/>
            <person name="Nie W."/>
            <person name="Wang J."/>
            <person name="Wu Z."/>
            <person name="Liang H."/>
            <person name="Min J."/>
            <person name="Wu Q."/>
            <person name="Cheng S."/>
            <person name="Ruan J."/>
            <person name="Wang M."/>
            <person name="Shi Z."/>
            <person name="Wen M."/>
            <person name="Liu B."/>
            <person name="Ren X."/>
            <person name="Zheng H."/>
            <person name="Dong D."/>
            <person name="Cook K."/>
            <person name="Shan G."/>
            <person name="Zhang H."/>
            <person name="Kosiol C."/>
            <person name="Xie X."/>
            <person name="Lu Z."/>
            <person name="Zheng H."/>
            <person name="Li Y."/>
            <person name="Steiner C.C."/>
            <person name="Lam T.T."/>
            <person name="Lin S."/>
            <person name="Zhang Q."/>
            <person name="Li G."/>
            <person name="Tian J."/>
            <person name="Gong T."/>
            <person name="Liu H."/>
            <person name="Zhang D."/>
            <person name="Fang L."/>
            <person name="Ye C."/>
            <person name="Zhang J."/>
            <person name="Hu W."/>
            <person name="Xu A."/>
            <person name="Ren Y."/>
            <person name="Zhang G."/>
            <person name="Bruford M.W."/>
            <person name="Li Q."/>
            <person name="Ma L."/>
            <person name="Guo Y."/>
            <person name="An N."/>
            <person name="Hu Y."/>
            <person name="Zheng Y."/>
            <person name="Shi Y."/>
            <person name="Li Z."/>
            <person name="Liu Q."/>
            <person name="Chen Y."/>
            <person name="Zhao J."/>
            <person name="Qu N."/>
            <person name="Zhao S."/>
            <person name="Tian F."/>
            <person name="Wang X."/>
            <person name="Wang H."/>
            <person name="Xu L."/>
            <person name="Liu X."/>
            <person name="Vinar T."/>
            <person name="Wang Y."/>
            <person name="Lam T.W."/>
            <person name="Yiu S.M."/>
            <person name="Liu S."/>
            <person name="Zhang H."/>
            <person name="Li D."/>
            <person name="Huang Y."/>
            <person name="Wang X."/>
            <person name="Yang G."/>
            <person name="Jiang Z."/>
            <person name="Wang J."/>
            <person name="Qin N."/>
            <person name="Li L."/>
            <person name="Li J."/>
            <person name="Bolund L."/>
            <person name="Kristiansen K."/>
            <person name="Wong G.K."/>
            <person name="Olson M."/>
            <person name="Zhang X."/>
            <person name="Li S."/>
            <person name="Yang H."/>
            <person name="Wang J."/>
            <person name="Wang J."/>
        </authorList>
    </citation>
    <scope>NUCLEOTIDE SEQUENCE [LARGE SCALE GENOMIC DNA]</scope>
</reference>
<reference evidence="6" key="3">
    <citation type="submission" date="2025-09" db="UniProtKB">
        <authorList>
            <consortium name="Ensembl"/>
        </authorList>
    </citation>
    <scope>IDENTIFICATION</scope>
</reference>
<dbReference type="GeneID" id="117798749"/>
<keyword evidence="7" id="KW-1185">Reference proteome</keyword>
<dbReference type="FunFam" id="1.10.10.140:FF:000001">
    <property type="entry name" value="Cytochrome c oxidase subunit 6B1"/>
    <property type="match status" value="1"/>
</dbReference>
<dbReference type="Ensembl" id="ENSAMET00000032290.1">
    <property type="protein sequence ID" value="ENSAMEP00000022583.1"/>
    <property type="gene ID" value="ENSAMEG00000029601.1"/>
</dbReference>
<protein>
    <recommendedName>
        <fullName evidence="4">Cytochrome c oxidase subunit 6B1</fullName>
    </recommendedName>
    <alternativeName>
        <fullName evidence="5">Cytochrome c oxidase subunit VIb isoform 1</fullName>
    </alternativeName>
</protein>
<dbReference type="KEGG" id="aml:117798749"/>
<organism evidence="6 7">
    <name type="scientific">Ailuropoda melanoleuca</name>
    <name type="common">Giant panda</name>
    <dbReference type="NCBI Taxonomy" id="9646"/>
    <lineage>
        <taxon>Eukaryota</taxon>
        <taxon>Metazoa</taxon>
        <taxon>Chordata</taxon>
        <taxon>Craniata</taxon>
        <taxon>Vertebrata</taxon>
        <taxon>Euteleostomi</taxon>
        <taxon>Mammalia</taxon>
        <taxon>Eutheria</taxon>
        <taxon>Laurasiatheria</taxon>
        <taxon>Carnivora</taxon>
        <taxon>Caniformia</taxon>
        <taxon>Ursidae</taxon>
        <taxon>Ailuropoda</taxon>
    </lineage>
</organism>
<evidence type="ECO:0000256" key="5">
    <source>
        <dbReference type="ARBA" id="ARBA00042114"/>
    </source>
</evidence>
<keyword evidence="2" id="KW-0496">Mitochondrion</keyword>
<dbReference type="GO" id="GO:0045277">
    <property type="term" value="C:respiratory chain complex IV"/>
    <property type="evidence" value="ECO:0007669"/>
    <property type="project" value="InterPro"/>
</dbReference>
<dbReference type="Gene3D" id="1.10.10.140">
    <property type="entry name" value="Cytochrome c oxidase, subunit VIb"/>
    <property type="match status" value="1"/>
</dbReference>
<dbReference type="PANTHER" id="PTHR11387">
    <property type="entry name" value="CYTOCHROME C OXIDASE SUBUNIT 6B"/>
    <property type="match status" value="1"/>
</dbReference>